<gene>
    <name evidence="2" type="ORF">M622_18470</name>
</gene>
<dbReference type="InterPro" id="IPR036390">
    <property type="entry name" value="WH_DNA-bd_sf"/>
</dbReference>
<dbReference type="OrthoDB" id="9768354at2"/>
<sequence length="561" mass="62618">MSLEGQQLDRKSLRAVSGKTADWPELAKDCVAFANALGGRLLIGIEDGEGMPPPAQRIPVELPDTLRRRIGELTVNVVLWPVVVTADNGGEYLEVGIARSPNVASTADGRFFLRIADASRPVLGDEVMRLASERSALPWETLATLEVPRSQVDAAKLAGFLAGIRASDRVKASVKEKSADELLEHYQLARGEWLTHLGVLCLGLAADRARLGVAPVIQFIKRDAQENKVNKLTWDDYTLSPMELVDAVWRDVPDFREFYEVADGLFRTQVPAFDERVIRELLINALVHRPYTQRGDIYLNLHPDRLEIVNPGPLPLGVTPDNVLHASVRRNEHLARLCHDLKLMEREGSGFDAIYDVLLSQGRPAPKVEEGADWVRVTLQRTAPDRQVLRFIAQAGETYPVTQRERIALGLLAQHEALTARELAGLLELSQTDALRPWLDRLCEWGLVGQSGRTQATRYFVKPELLRSLAFPAVTTLKRIEGHRLRALVEEDLSRYPGSAFREIHARIGSEIPQRSLRTMLKQLVDERIVEKTGVLKGTRYSLAGAGLLTLNTLNAPYRRQ</sequence>
<feature type="domain" description="Schlafen AlbA-2" evidence="1">
    <location>
        <begin position="4"/>
        <end position="121"/>
    </location>
</feature>
<accession>S9ZM55</accession>
<dbReference type="EMBL" id="ATJV01000080">
    <property type="protein sequence ID" value="EPZ14562.1"/>
    <property type="molecule type" value="Genomic_DNA"/>
</dbReference>
<dbReference type="PATRIC" id="fig|1348657.5.peg.2956"/>
<name>S9ZM55_9RHOO</name>
<evidence type="ECO:0000313" key="2">
    <source>
        <dbReference type="EMBL" id="EPZ14562.1"/>
    </source>
</evidence>
<dbReference type="AlphaFoldDB" id="S9ZM55"/>
<dbReference type="Proteomes" id="UP000015455">
    <property type="component" value="Unassembled WGS sequence"/>
</dbReference>
<dbReference type="Gene3D" id="3.30.950.30">
    <property type="entry name" value="Schlafen, AAA domain"/>
    <property type="match status" value="1"/>
</dbReference>
<dbReference type="eggNOG" id="COG2865">
    <property type="taxonomic scope" value="Bacteria"/>
</dbReference>
<dbReference type="Gene3D" id="3.30.565.60">
    <property type="match status" value="1"/>
</dbReference>
<reference evidence="2 3" key="1">
    <citation type="submission" date="2013-06" db="EMBL/GenBank/DDBJ databases">
        <title>Draft genome sequence of Thauera terpenica.</title>
        <authorList>
            <person name="Liu B."/>
            <person name="Frostegard A.H."/>
            <person name="Shapleigh J.P."/>
        </authorList>
    </citation>
    <scope>NUCLEOTIDE SEQUENCE [LARGE SCALE GENOMIC DNA]</scope>
    <source>
        <strain evidence="2 3">58Eu</strain>
    </source>
</reference>
<comment type="caution">
    <text evidence="2">The sequence shown here is derived from an EMBL/GenBank/DDBJ whole genome shotgun (WGS) entry which is preliminary data.</text>
</comment>
<evidence type="ECO:0000259" key="1">
    <source>
        <dbReference type="Pfam" id="PF04326"/>
    </source>
</evidence>
<dbReference type="InterPro" id="IPR038475">
    <property type="entry name" value="RecG_C_sf"/>
</dbReference>
<dbReference type="Pfam" id="PF13749">
    <property type="entry name" value="HATPase_c_4"/>
    <property type="match status" value="1"/>
</dbReference>
<evidence type="ECO:0000313" key="3">
    <source>
        <dbReference type="Proteomes" id="UP000015455"/>
    </source>
</evidence>
<dbReference type="SUPFAM" id="SSF46785">
    <property type="entry name" value="Winged helix' DNA-binding domain"/>
    <property type="match status" value="1"/>
</dbReference>
<dbReference type="Pfam" id="PF04326">
    <property type="entry name" value="SLFN_AlbA_2"/>
    <property type="match status" value="1"/>
</dbReference>
<protein>
    <recommendedName>
        <fullName evidence="1">Schlafen AlbA-2 domain-containing protein</fullName>
    </recommendedName>
</protein>
<dbReference type="PANTHER" id="PTHR30595">
    <property type="entry name" value="GLPR-RELATED TRANSCRIPTIONAL REPRESSOR"/>
    <property type="match status" value="1"/>
</dbReference>
<keyword evidence="3" id="KW-1185">Reference proteome</keyword>
<dbReference type="PANTHER" id="PTHR30595:SF6">
    <property type="entry name" value="SCHLAFEN ALBA-2 DOMAIN-CONTAINING PROTEIN"/>
    <property type="match status" value="1"/>
</dbReference>
<dbReference type="InterPro" id="IPR038461">
    <property type="entry name" value="Schlafen_AlbA_2_dom_sf"/>
</dbReference>
<proteinExistence type="predicted"/>
<dbReference type="STRING" id="1348657.M622_18470"/>
<dbReference type="InterPro" id="IPR007421">
    <property type="entry name" value="Schlafen_AlbA_2_dom"/>
</dbReference>
<dbReference type="RefSeq" id="WP_021250355.1">
    <property type="nucleotide sequence ID" value="NZ_ATJV01000080.1"/>
</dbReference>
<organism evidence="2 3">
    <name type="scientific">Thauera terpenica 58Eu</name>
    <dbReference type="NCBI Taxonomy" id="1348657"/>
    <lineage>
        <taxon>Bacteria</taxon>
        <taxon>Pseudomonadati</taxon>
        <taxon>Pseudomonadota</taxon>
        <taxon>Betaproteobacteria</taxon>
        <taxon>Rhodocyclales</taxon>
        <taxon>Zoogloeaceae</taxon>
        <taxon>Thauera</taxon>
    </lineage>
</organism>